<keyword evidence="1" id="KW-1133">Transmembrane helix</keyword>
<comment type="caution">
    <text evidence="2">The sequence shown here is derived from an EMBL/GenBank/DDBJ whole genome shotgun (WGS) entry which is preliminary data.</text>
</comment>
<name>A0ABW1KTG3_9PROT</name>
<feature type="transmembrane region" description="Helical" evidence="1">
    <location>
        <begin position="338"/>
        <end position="358"/>
    </location>
</feature>
<feature type="transmembrane region" description="Helical" evidence="1">
    <location>
        <begin position="36"/>
        <end position="55"/>
    </location>
</feature>
<sequence>MTSDALVTSPLGVLAILLASIVVAELLARYRTMKKLGAALIVIAVGALLANLRIIPPATSGNPVYDFTFTYVISGSIFLLLLQVNLGALRRAGGQMIGAFALGAVGVFLGVLIANAVIPLDDMIGDKSRALAGMFTGTYIGGSANFNAVAVAMDVTRDGGLYTATTVVDNVMTDVWILIALALPALLSRTRWFRAVVSSTATAPSQQAVAPQIDHTPLSGTLEIALPLALASLAVWLSTMVSAWLSARGVGVPSVLIVTTLALIAAQVPAFSRLASAHTIGLWAVYLFLAVVGANADLAALAEAGQLTPMLFAYVTIIFVIHAVILIGVGALLKIEPVVLAIASAANIGGSSTAFVVAEAEDRHDLVLPAILIGSIGTALGAYAGFAMTALLR</sequence>
<proteinExistence type="predicted"/>
<feature type="transmembrane region" description="Helical" evidence="1">
    <location>
        <begin position="280"/>
        <end position="299"/>
    </location>
</feature>
<accession>A0ABW1KTG3</accession>
<feature type="transmembrane region" description="Helical" evidence="1">
    <location>
        <begin position="130"/>
        <end position="155"/>
    </location>
</feature>
<evidence type="ECO:0000313" key="2">
    <source>
        <dbReference type="EMBL" id="MFC6034590.1"/>
    </source>
</evidence>
<dbReference type="InterPro" id="IPR008537">
    <property type="entry name" value="DUF819"/>
</dbReference>
<feature type="transmembrane region" description="Helical" evidence="1">
    <location>
        <begin position="96"/>
        <end position="118"/>
    </location>
</feature>
<gene>
    <name evidence="2" type="ORF">ACFMB1_03490</name>
</gene>
<dbReference type="PANTHER" id="PTHR34289:SF8">
    <property type="entry name" value="DUF819 DOMAIN-CONTAINING PROTEIN"/>
    <property type="match status" value="1"/>
</dbReference>
<keyword evidence="1" id="KW-0472">Membrane</keyword>
<feature type="transmembrane region" description="Helical" evidence="1">
    <location>
        <begin position="224"/>
        <end position="245"/>
    </location>
</feature>
<dbReference type="EMBL" id="JBHPON010000001">
    <property type="protein sequence ID" value="MFC6034590.1"/>
    <property type="molecule type" value="Genomic_DNA"/>
</dbReference>
<feature type="transmembrane region" description="Helical" evidence="1">
    <location>
        <begin position="6"/>
        <end position="24"/>
    </location>
</feature>
<evidence type="ECO:0000313" key="3">
    <source>
        <dbReference type="Proteomes" id="UP001596116"/>
    </source>
</evidence>
<dbReference type="Proteomes" id="UP001596116">
    <property type="component" value="Unassembled WGS sequence"/>
</dbReference>
<keyword evidence="1" id="KW-0812">Transmembrane</keyword>
<protein>
    <submittedName>
        <fullName evidence="2">DUF819 domain-containing protein</fullName>
    </submittedName>
</protein>
<dbReference type="PANTHER" id="PTHR34289">
    <property type="entry name" value="PROTEIN, PUTATIVE (DUF819)-RELATED"/>
    <property type="match status" value="1"/>
</dbReference>
<feature type="transmembrane region" description="Helical" evidence="1">
    <location>
        <begin position="370"/>
        <end position="392"/>
    </location>
</feature>
<organism evidence="2 3">
    <name type="scientific">Hyphococcus aureus</name>
    <dbReference type="NCBI Taxonomy" id="2666033"/>
    <lineage>
        <taxon>Bacteria</taxon>
        <taxon>Pseudomonadati</taxon>
        <taxon>Pseudomonadota</taxon>
        <taxon>Alphaproteobacteria</taxon>
        <taxon>Parvularculales</taxon>
        <taxon>Parvularculaceae</taxon>
        <taxon>Hyphococcus</taxon>
    </lineage>
</organism>
<feature type="transmembrane region" description="Helical" evidence="1">
    <location>
        <begin position="67"/>
        <end position="89"/>
    </location>
</feature>
<dbReference type="Pfam" id="PF05684">
    <property type="entry name" value="DUF819"/>
    <property type="match status" value="1"/>
</dbReference>
<evidence type="ECO:0000256" key="1">
    <source>
        <dbReference type="SAM" id="Phobius"/>
    </source>
</evidence>
<dbReference type="RefSeq" id="WP_379880077.1">
    <property type="nucleotide sequence ID" value="NZ_JBHPON010000001.1"/>
</dbReference>
<reference evidence="2 3" key="1">
    <citation type="submission" date="2024-09" db="EMBL/GenBank/DDBJ databases">
        <authorList>
            <person name="Zhang Z.-H."/>
        </authorList>
    </citation>
    <scope>NUCLEOTIDE SEQUENCE [LARGE SCALE GENOMIC DNA]</scope>
    <source>
        <strain evidence="2 3">HHTR114</strain>
    </source>
</reference>
<keyword evidence="3" id="KW-1185">Reference proteome</keyword>
<feature type="transmembrane region" description="Helical" evidence="1">
    <location>
        <begin position="311"/>
        <end position="332"/>
    </location>
</feature>
<feature type="transmembrane region" description="Helical" evidence="1">
    <location>
        <begin position="250"/>
        <end position="268"/>
    </location>
</feature>